<keyword evidence="2" id="KW-1185">Reference proteome</keyword>
<gene>
    <name evidence="1" type="ORF">ACFQ1S_42730</name>
</gene>
<accession>A0ABW3MR49</accession>
<dbReference type="Gene3D" id="1.10.357.10">
    <property type="entry name" value="Tetracycline Repressor, domain 2"/>
    <property type="match status" value="1"/>
</dbReference>
<evidence type="ECO:0000313" key="2">
    <source>
        <dbReference type="Proteomes" id="UP001597045"/>
    </source>
</evidence>
<dbReference type="Proteomes" id="UP001597045">
    <property type="component" value="Unassembled WGS sequence"/>
</dbReference>
<sequence length="68" mass="7423">MTSKRGYHHGDLRNALIEAAATLAEKNGHTYDKLGLPSTTYTDDGSDTTTWLVSRTDYDAFNAVAGMQ</sequence>
<reference evidence="2" key="1">
    <citation type="journal article" date="2019" name="Int. J. Syst. Evol. Microbiol.">
        <title>The Global Catalogue of Microorganisms (GCM) 10K type strain sequencing project: providing services to taxonomists for standard genome sequencing and annotation.</title>
        <authorList>
            <consortium name="The Broad Institute Genomics Platform"/>
            <consortium name="The Broad Institute Genome Sequencing Center for Infectious Disease"/>
            <person name="Wu L."/>
            <person name="Ma J."/>
        </authorList>
    </citation>
    <scope>NUCLEOTIDE SEQUENCE [LARGE SCALE GENOMIC DNA]</scope>
    <source>
        <strain evidence="2">JCM 31486</strain>
    </source>
</reference>
<evidence type="ECO:0000313" key="1">
    <source>
        <dbReference type="EMBL" id="MFD1051804.1"/>
    </source>
</evidence>
<feature type="non-terminal residue" evidence="1">
    <location>
        <position position="68"/>
    </location>
</feature>
<proteinExistence type="predicted"/>
<protein>
    <submittedName>
        <fullName evidence="1">Uncharacterized protein</fullName>
    </submittedName>
</protein>
<name>A0ABW3MR49_9PSEU</name>
<comment type="caution">
    <text evidence="1">The sequence shown here is derived from an EMBL/GenBank/DDBJ whole genome shotgun (WGS) entry which is preliminary data.</text>
</comment>
<organism evidence="1 2">
    <name type="scientific">Kibdelosporangium lantanae</name>
    <dbReference type="NCBI Taxonomy" id="1497396"/>
    <lineage>
        <taxon>Bacteria</taxon>
        <taxon>Bacillati</taxon>
        <taxon>Actinomycetota</taxon>
        <taxon>Actinomycetes</taxon>
        <taxon>Pseudonocardiales</taxon>
        <taxon>Pseudonocardiaceae</taxon>
        <taxon>Kibdelosporangium</taxon>
    </lineage>
</organism>
<dbReference type="EMBL" id="JBHTIS010003881">
    <property type="protein sequence ID" value="MFD1051804.1"/>
    <property type="molecule type" value="Genomic_DNA"/>
</dbReference>